<accession>A0A1Y6BXZ7</accession>
<keyword evidence="3" id="KW-1185">Reference proteome</keyword>
<dbReference type="RefSeq" id="WP_085122932.1">
    <property type="nucleotide sequence ID" value="NZ_FWZX01000008.1"/>
</dbReference>
<feature type="signal peptide" evidence="1">
    <location>
        <begin position="1"/>
        <end position="22"/>
    </location>
</feature>
<dbReference type="NCBIfam" id="NF002917">
    <property type="entry name" value="PRK03537.1-3"/>
    <property type="match status" value="1"/>
</dbReference>
<evidence type="ECO:0000256" key="1">
    <source>
        <dbReference type="SAM" id="SignalP"/>
    </source>
</evidence>
<keyword evidence="1" id="KW-0732">Signal</keyword>
<feature type="chain" id="PRO_5012260909" evidence="1">
    <location>
        <begin position="23"/>
        <end position="260"/>
    </location>
</feature>
<dbReference type="Pfam" id="PF13531">
    <property type="entry name" value="SBP_bac_11"/>
    <property type="match status" value="1"/>
</dbReference>
<reference evidence="2 3" key="1">
    <citation type="submission" date="2017-04" db="EMBL/GenBank/DDBJ databases">
        <authorList>
            <person name="Afonso C.L."/>
            <person name="Miller P.J."/>
            <person name="Scott M.A."/>
            <person name="Spackman E."/>
            <person name="Goraichik I."/>
            <person name="Dimitrov K.M."/>
            <person name="Suarez D.L."/>
            <person name="Swayne D.E."/>
        </authorList>
    </citation>
    <scope>NUCLEOTIDE SEQUENCE [LARGE SCALE GENOMIC DNA]</scope>
    <source>
        <strain evidence="2 3">USBA 355</strain>
    </source>
</reference>
<gene>
    <name evidence="2" type="ORF">SAMN05428998_10837</name>
</gene>
<dbReference type="PANTHER" id="PTHR30632:SF0">
    <property type="entry name" value="SULFATE-BINDING PROTEIN"/>
    <property type="match status" value="1"/>
</dbReference>
<dbReference type="STRING" id="560819.SAMN05428998_10837"/>
<dbReference type="Gene3D" id="3.40.190.10">
    <property type="entry name" value="Periplasmic binding protein-like II"/>
    <property type="match status" value="2"/>
</dbReference>
<evidence type="ECO:0000313" key="2">
    <source>
        <dbReference type="EMBL" id="SMF23706.1"/>
    </source>
</evidence>
<proteinExistence type="predicted"/>
<dbReference type="GO" id="GO:0015689">
    <property type="term" value="P:molybdate ion transport"/>
    <property type="evidence" value="ECO:0007669"/>
    <property type="project" value="TreeGrafter"/>
</dbReference>
<evidence type="ECO:0000313" key="3">
    <source>
        <dbReference type="Proteomes" id="UP000192917"/>
    </source>
</evidence>
<dbReference type="Proteomes" id="UP000192917">
    <property type="component" value="Unassembled WGS sequence"/>
</dbReference>
<sequence length="260" mass="26630">MPRTATPAVSLWAAGSLTAAFAEVAAAFTAQHGTPVRTTFGPSGLLRARIEGGEAADLFASADLGHPEALAAAGRGAPPTVFARNALCLLCRPGVAPPRLPGADGLIELLLDPALRLGTSTPGADPSGDYAWRLFEKAEALSPGSFEALEARALKLTGGPDSAPPPADRNAYAWLLSEGLCDLFLTYRTNALLARLDTPALTAVAIPPALAVAADYGMIVLAPGQPAAARLARFLLSPAGRAILDRHGFEAPGQPRDGDG</sequence>
<dbReference type="GO" id="GO:0030973">
    <property type="term" value="F:molybdate ion binding"/>
    <property type="evidence" value="ECO:0007669"/>
    <property type="project" value="TreeGrafter"/>
</dbReference>
<dbReference type="EMBL" id="FWZX01000008">
    <property type="protein sequence ID" value="SMF23706.1"/>
    <property type="molecule type" value="Genomic_DNA"/>
</dbReference>
<protein>
    <submittedName>
        <fullName evidence="2">ABC-type molybdate transport system, substrate-binding protein</fullName>
    </submittedName>
</protein>
<organism evidence="2 3">
    <name type="scientific">Tistlia consotensis USBA 355</name>
    <dbReference type="NCBI Taxonomy" id="560819"/>
    <lineage>
        <taxon>Bacteria</taxon>
        <taxon>Pseudomonadati</taxon>
        <taxon>Pseudomonadota</taxon>
        <taxon>Alphaproteobacteria</taxon>
        <taxon>Rhodospirillales</taxon>
        <taxon>Rhodovibrionaceae</taxon>
        <taxon>Tistlia</taxon>
    </lineage>
</organism>
<dbReference type="InterPro" id="IPR050682">
    <property type="entry name" value="ModA/WtpA"/>
</dbReference>
<name>A0A1Y6BXZ7_9PROT</name>
<dbReference type="PANTHER" id="PTHR30632">
    <property type="entry name" value="MOLYBDATE-BINDING PERIPLASMIC PROTEIN"/>
    <property type="match status" value="1"/>
</dbReference>
<dbReference type="SUPFAM" id="SSF53850">
    <property type="entry name" value="Periplasmic binding protein-like II"/>
    <property type="match status" value="1"/>
</dbReference>
<dbReference type="AlphaFoldDB" id="A0A1Y6BXZ7"/>